<proteinExistence type="predicted"/>
<dbReference type="EMBL" id="CAJPDT010000141">
    <property type="protein sequence ID" value="CAF9941116.1"/>
    <property type="molecule type" value="Genomic_DNA"/>
</dbReference>
<comment type="caution">
    <text evidence="1">The sequence shown here is derived from an EMBL/GenBank/DDBJ whole genome shotgun (WGS) entry which is preliminary data.</text>
</comment>
<accession>A0A8H3PH20</accession>
<gene>
    <name evidence="1" type="ORF">IMSHALPRED_002435</name>
</gene>
<protein>
    <recommendedName>
        <fullName evidence="3">Fungal N-terminal domain-containing protein</fullName>
    </recommendedName>
</protein>
<organism evidence="1 2">
    <name type="scientific">Imshaugia aleurites</name>
    <dbReference type="NCBI Taxonomy" id="172621"/>
    <lineage>
        <taxon>Eukaryota</taxon>
        <taxon>Fungi</taxon>
        <taxon>Dikarya</taxon>
        <taxon>Ascomycota</taxon>
        <taxon>Pezizomycotina</taxon>
        <taxon>Lecanoromycetes</taxon>
        <taxon>OSLEUM clade</taxon>
        <taxon>Lecanoromycetidae</taxon>
        <taxon>Lecanorales</taxon>
        <taxon>Lecanorineae</taxon>
        <taxon>Parmeliaceae</taxon>
        <taxon>Imshaugia</taxon>
    </lineage>
</organism>
<sequence>MDGVSGAFAVVSLVIQLGGTINQIRKFLRNVQNAPIELRRLLSLLDQLHSSLEQARCLVEHQTSTLGNLGSVASIASAVENCSEFVRSLDGLAQELQRSAVHRKGFQRSLSSMKAVRRKEDIAGLETQLRDAIMTLQTAIMINSSQIQIHHFQLTAANIQPPAIADRGSPLLDLDRSDGSRESNCLSWRSPVSRKAPYVETKEKSSNWYSGVLGDVAVRTKTMSTTESPGARVVRGRFIAEENTFIIKPSFMGYAFEARFTNSSWRIPRALRVYPVSANTFDPVFQMCWSGDIEGLQIIFSSGNVSPFVLDPLGYSLLHVSAQRIRLESAECQQYAAEWLHPDMFVFLLRLGLDADLGTIEGK</sequence>
<evidence type="ECO:0000313" key="1">
    <source>
        <dbReference type="EMBL" id="CAF9941116.1"/>
    </source>
</evidence>
<evidence type="ECO:0008006" key="3">
    <source>
        <dbReference type="Google" id="ProtNLM"/>
    </source>
</evidence>
<keyword evidence="2" id="KW-1185">Reference proteome</keyword>
<dbReference type="AlphaFoldDB" id="A0A8H3PH20"/>
<dbReference type="OrthoDB" id="539213at2759"/>
<evidence type="ECO:0000313" key="2">
    <source>
        <dbReference type="Proteomes" id="UP000664534"/>
    </source>
</evidence>
<reference evidence="1" key="1">
    <citation type="submission" date="2021-03" db="EMBL/GenBank/DDBJ databases">
        <authorList>
            <person name="Tagirdzhanova G."/>
        </authorList>
    </citation>
    <scope>NUCLEOTIDE SEQUENCE</scope>
</reference>
<name>A0A8H3PH20_9LECA</name>
<dbReference type="Proteomes" id="UP000664534">
    <property type="component" value="Unassembled WGS sequence"/>
</dbReference>